<dbReference type="PANTHER" id="PTHR10953:SF102">
    <property type="entry name" value="ADENYLYLTRANSFERASE AND SULFURTRANSFERASE MOCS3"/>
    <property type="match status" value="1"/>
</dbReference>
<keyword evidence="3" id="KW-0067">ATP-binding</keyword>
<dbReference type="NCBIfam" id="NF004281">
    <property type="entry name" value="PRK05690.1"/>
    <property type="match status" value="1"/>
</dbReference>
<dbReference type="GO" id="GO:0004792">
    <property type="term" value="F:thiosulfate-cyanide sulfurtransferase activity"/>
    <property type="evidence" value="ECO:0007669"/>
    <property type="project" value="TreeGrafter"/>
</dbReference>
<dbReference type="InterPro" id="IPR000594">
    <property type="entry name" value="ThiF_NAD_FAD-bd"/>
</dbReference>
<gene>
    <name evidence="5" type="ORF">MNBD_DELTA04-110</name>
</gene>
<dbReference type="SUPFAM" id="SSF69572">
    <property type="entry name" value="Activating enzymes of the ubiquitin-like proteins"/>
    <property type="match status" value="1"/>
</dbReference>
<dbReference type="InterPro" id="IPR045886">
    <property type="entry name" value="ThiF/MoeB/HesA"/>
</dbReference>
<keyword evidence="2" id="KW-0547">Nucleotide-binding</keyword>
<dbReference type="GO" id="GO:0005829">
    <property type="term" value="C:cytosol"/>
    <property type="evidence" value="ECO:0007669"/>
    <property type="project" value="TreeGrafter"/>
</dbReference>
<dbReference type="GO" id="GO:0016779">
    <property type="term" value="F:nucleotidyltransferase activity"/>
    <property type="evidence" value="ECO:0007669"/>
    <property type="project" value="UniProtKB-KW"/>
</dbReference>
<dbReference type="Gene3D" id="3.40.50.720">
    <property type="entry name" value="NAD(P)-binding Rossmann-like Domain"/>
    <property type="match status" value="1"/>
</dbReference>
<protein>
    <submittedName>
        <fullName evidence="5">Sulfur carrier protein ThiS adenylyltransferase</fullName>
        <ecNumber evidence="5">2.7.7.73</ecNumber>
    </submittedName>
</protein>
<proteinExistence type="predicted"/>
<dbReference type="CDD" id="cd00757">
    <property type="entry name" value="ThiF_MoeB_HesA_family"/>
    <property type="match status" value="1"/>
</dbReference>
<keyword evidence="1 5" id="KW-0808">Transferase</keyword>
<evidence type="ECO:0000313" key="5">
    <source>
        <dbReference type="EMBL" id="VAW38711.1"/>
    </source>
</evidence>
<dbReference type="GO" id="GO:0008641">
    <property type="term" value="F:ubiquitin-like modifier activating enzyme activity"/>
    <property type="evidence" value="ECO:0007669"/>
    <property type="project" value="InterPro"/>
</dbReference>
<dbReference type="GO" id="GO:0005524">
    <property type="term" value="F:ATP binding"/>
    <property type="evidence" value="ECO:0007669"/>
    <property type="project" value="UniProtKB-KW"/>
</dbReference>
<keyword evidence="5" id="KW-0548">Nucleotidyltransferase</keyword>
<dbReference type="GO" id="GO:0008146">
    <property type="term" value="F:sulfotransferase activity"/>
    <property type="evidence" value="ECO:0007669"/>
    <property type="project" value="TreeGrafter"/>
</dbReference>
<dbReference type="InterPro" id="IPR035985">
    <property type="entry name" value="Ubiquitin-activating_enz"/>
</dbReference>
<accession>A0A3B0V6X9</accession>
<organism evidence="5">
    <name type="scientific">hydrothermal vent metagenome</name>
    <dbReference type="NCBI Taxonomy" id="652676"/>
    <lineage>
        <taxon>unclassified sequences</taxon>
        <taxon>metagenomes</taxon>
        <taxon>ecological metagenomes</taxon>
    </lineage>
</organism>
<evidence type="ECO:0000256" key="2">
    <source>
        <dbReference type="ARBA" id="ARBA00022741"/>
    </source>
</evidence>
<dbReference type="Pfam" id="PF00899">
    <property type="entry name" value="ThiF"/>
    <property type="match status" value="1"/>
</dbReference>
<evidence type="ECO:0000259" key="4">
    <source>
        <dbReference type="Pfam" id="PF00899"/>
    </source>
</evidence>
<dbReference type="PANTHER" id="PTHR10953">
    <property type="entry name" value="UBIQUITIN-ACTIVATING ENZYME E1"/>
    <property type="match status" value="1"/>
</dbReference>
<evidence type="ECO:0000256" key="3">
    <source>
        <dbReference type="ARBA" id="ARBA00022840"/>
    </source>
</evidence>
<dbReference type="EC" id="2.7.7.73" evidence="5"/>
<evidence type="ECO:0000256" key="1">
    <source>
        <dbReference type="ARBA" id="ARBA00022679"/>
    </source>
</evidence>
<name>A0A3B0V6X9_9ZZZZ</name>
<dbReference type="AlphaFoldDB" id="A0A3B0V6X9"/>
<reference evidence="5" key="1">
    <citation type="submission" date="2018-06" db="EMBL/GenBank/DDBJ databases">
        <authorList>
            <person name="Zhirakovskaya E."/>
        </authorList>
    </citation>
    <scope>NUCLEOTIDE SEQUENCE</scope>
</reference>
<feature type="domain" description="THIF-type NAD/FAD binding fold" evidence="4">
    <location>
        <begin position="12"/>
        <end position="247"/>
    </location>
</feature>
<dbReference type="EMBL" id="UOEY01000063">
    <property type="protein sequence ID" value="VAW38711.1"/>
    <property type="molecule type" value="Genomic_DNA"/>
</dbReference>
<sequence>MINFTTEQLNRYSRHILLKDVGVEGQVKLGQARVLVVGAGGLGSPAALYLAAAGVGTIGIVDNDQVDISNLQRQIVHGTKDVGRSKVESAAEAMRAINPDVEVRPLATMLCADNIMEIIKDYDFVLDGCDNFPTKFLVNDACVMAGIPFSHGGILRFDGQTMTVIPGESACYRCVFRQPPPPDSVPTCSQAGVLGAIAGMLGTIQTAEALKYITGAGRLLTDTLLSFDARNMDFRKVSLRRQEDCPVCGARPTITELTDAEQTICELRK</sequence>
<dbReference type="FunFam" id="3.40.50.720:FF:000033">
    <property type="entry name" value="Adenylyltransferase and sulfurtransferase MOCS3"/>
    <property type="match status" value="1"/>
</dbReference>